<dbReference type="OrthoDB" id="4510311at2759"/>
<gene>
    <name evidence="1" type="ORF">ASPTUDRAFT_57105</name>
</gene>
<evidence type="ECO:0000313" key="2">
    <source>
        <dbReference type="Proteomes" id="UP000184304"/>
    </source>
</evidence>
<name>A0A1L9N1G2_ASPTC</name>
<accession>A0A1L9N1G2</accession>
<sequence length="114" mass="12604">MSPVWPPFIQGVDMRIAHDWATESDLFIRFCLLAPALTVRSRVAGRSRHLTASWYDSISIILSRFSPSQILLYGTGFVIGFPGSSADQVLSLHFYFLDGVGSGVVQMGVAYDDF</sequence>
<dbReference type="VEuPathDB" id="FungiDB:ASPTUDRAFT_57105"/>
<protein>
    <submittedName>
        <fullName evidence="1">Uncharacterized protein</fullName>
    </submittedName>
</protein>
<dbReference type="Proteomes" id="UP000184304">
    <property type="component" value="Unassembled WGS sequence"/>
</dbReference>
<proteinExistence type="predicted"/>
<organism evidence="1 2">
    <name type="scientific">Aspergillus tubingensis (strain CBS 134.48)</name>
    <dbReference type="NCBI Taxonomy" id="767770"/>
    <lineage>
        <taxon>Eukaryota</taxon>
        <taxon>Fungi</taxon>
        <taxon>Dikarya</taxon>
        <taxon>Ascomycota</taxon>
        <taxon>Pezizomycotina</taxon>
        <taxon>Eurotiomycetes</taxon>
        <taxon>Eurotiomycetidae</taxon>
        <taxon>Eurotiales</taxon>
        <taxon>Aspergillaceae</taxon>
        <taxon>Aspergillus</taxon>
        <taxon>Aspergillus subgen. Circumdati</taxon>
    </lineage>
</organism>
<dbReference type="AlphaFoldDB" id="A0A1L9N1G2"/>
<keyword evidence="2" id="KW-1185">Reference proteome</keyword>
<reference evidence="2" key="1">
    <citation type="journal article" date="2017" name="Genome Biol.">
        <title>Comparative genomics reveals high biological diversity and specific adaptations in the industrially and medically important fungal genus Aspergillus.</title>
        <authorList>
            <person name="de Vries R.P."/>
            <person name="Riley R."/>
            <person name="Wiebenga A."/>
            <person name="Aguilar-Osorio G."/>
            <person name="Amillis S."/>
            <person name="Uchima C.A."/>
            <person name="Anderluh G."/>
            <person name="Asadollahi M."/>
            <person name="Askin M."/>
            <person name="Barry K."/>
            <person name="Battaglia E."/>
            <person name="Bayram O."/>
            <person name="Benocci T."/>
            <person name="Braus-Stromeyer S.A."/>
            <person name="Caldana C."/>
            <person name="Canovas D."/>
            <person name="Cerqueira G.C."/>
            <person name="Chen F."/>
            <person name="Chen W."/>
            <person name="Choi C."/>
            <person name="Clum A."/>
            <person name="Dos Santos R.A."/>
            <person name="Damasio A.R."/>
            <person name="Diallinas G."/>
            <person name="Emri T."/>
            <person name="Fekete E."/>
            <person name="Flipphi M."/>
            <person name="Freyberg S."/>
            <person name="Gallo A."/>
            <person name="Gournas C."/>
            <person name="Habgood R."/>
            <person name="Hainaut M."/>
            <person name="Harispe M.L."/>
            <person name="Henrissat B."/>
            <person name="Hilden K.S."/>
            <person name="Hope R."/>
            <person name="Hossain A."/>
            <person name="Karabika E."/>
            <person name="Karaffa L."/>
            <person name="Karanyi Z."/>
            <person name="Krasevec N."/>
            <person name="Kuo A."/>
            <person name="Kusch H."/>
            <person name="LaButti K."/>
            <person name="Lagendijk E.L."/>
            <person name="Lapidus A."/>
            <person name="Levasseur A."/>
            <person name="Lindquist E."/>
            <person name="Lipzen A."/>
            <person name="Logrieco A.F."/>
            <person name="MacCabe A."/>
            <person name="Maekelae M.R."/>
            <person name="Malavazi I."/>
            <person name="Melin P."/>
            <person name="Meyer V."/>
            <person name="Mielnichuk N."/>
            <person name="Miskei M."/>
            <person name="Molnar A.P."/>
            <person name="Mule G."/>
            <person name="Ngan C.Y."/>
            <person name="Orejas M."/>
            <person name="Orosz E."/>
            <person name="Ouedraogo J.P."/>
            <person name="Overkamp K.M."/>
            <person name="Park H.-S."/>
            <person name="Perrone G."/>
            <person name="Piumi F."/>
            <person name="Punt P.J."/>
            <person name="Ram A.F."/>
            <person name="Ramon A."/>
            <person name="Rauscher S."/>
            <person name="Record E."/>
            <person name="Riano-Pachon D.M."/>
            <person name="Robert V."/>
            <person name="Roehrig J."/>
            <person name="Ruller R."/>
            <person name="Salamov A."/>
            <person name="Salih N.S."/>
            <person name="Samson R.A."/>
            <person name="Sandor E."/>
            <person name="Sanguinetti M."/>
            <person name="Schuetze T."/>
            <person name="Sepcic K."/>
            <person name="Shelest E."/>
            <person name="Sherlock G."/>
            <person name="Sophianopoulou V."/>
            <person name="Squina F.M."/>
            <person name="Sun H."/>
            <person name="Susca A."/>
            <person name="Todd R.B."/>
            <person name="Tsang A."/>
            <person name="Unkles S.E."/>
            <person name="van de Wiele N."/>
            <person name="van Rossen-Uffink D."/>
            <person name="Oliveira J.V."/>
            <person name="Vesth T.C."/>
            <person name="Visser J."/>
            <person name="Yu J.-H."/>
            <person name="Zhou M."/>
            <person name="Andersen M.R."/>
            <person name="Archer D.B."/>
            <person name="Baker S.E."/>
            <person name="Benoit I."/>
            <person name="Brakhage A.A."/>
            <person name="Braus G.H."/>
            <person name="Fischer R."/>
            <person name="Frisvad J.C."/>
            <person name="Goldman G.H."/>
            <person name="Houbraken J."/>
            <person name="Oakley B."/>
            <person name="Pocsi I."/>
            <person name="Scazzocchio C."/>
            <person name="Seiboth B."/>
            <person name="vanKuyk P.A."/>
            <person name="Wortman J."/>
            <person name="Dyer P.S."/>
            <person name="Grigoriev I.V."/>
        </authorList>
    </citation>
    <scope>NUCLEOTIDE SEQUENCE [LARGE SCALE GENOMIC DNA]</scope>
    <source>
        <strain evidence="2">CBS 134.48</strain>
    </source>
</reference>
<evidence type="ECO:0000313" key="1">
    <source>
        <dbReference type="EMBL" id="OJI83144.1"/>
    </source>
</evidence>
<dbReference type="EMBL" id="KV878204">
    <property type="protein sequence ID" value="OJI83144.1"/>
    <property type="molecule type" value="Genomic_DNA"/>
</dbReference>